<evidence type="ECO:0000256" key="3">
    <source>
        <dbReference type="SAM" id="SignalP"/>
    </source>
</evidence>
<dbReference type="OMA" id="WTQKYVA"/>
<keyword evidence="3" id="KW-0732">Signal</keyword>
<evidence type="ECO:0000256" key="2">
    <source>
        <dbReference type="ARBA" id="ARBA00022514"/>
    </source>
</evidence>
<keyword evidence="2" id="KW-0202">Cytokine</keyword>
<dbReference type="Gene3D" id="2.40.50.40">
    <property type="match status" value="1"/>
</dbReference>
<comment type="similarity">
    <text evidence="1">Belongs to the intercrine beta (chemokine CC) family.</text>
</comment>
<proteinExistence type="inferred from homology"/>
<feature type="signal peptide" evidence="3">
    <location>
        <begin position="1"/>
        <end position="17"/>
    </location>
</feature>
<dbReference type="InterPro" id="IPR001811">
    <property type="entry name" value="Chemokine_IL8-like_dom"/>
</dbReference>
<dbReference type="CTD" id="10344"/>
<evidence type="ECO:0000313" key="5">
    <source>
        <dbReference type="Proteomes" id="UP000515140"/>
    </source>
</evidence>
<dbReference type="GO" id="GO:0030335">
    <property type="term" value="P:positive regulation of cell migration"/>
    <property type="evidence" value="ECO:0007669"/>
    <property type="project" value="TreeGrafter"/>
</dbReference>
<dbReference type="KEGG" id="pcw:110221316"/>
<accession>A0A6P5LZQ4</accession>
<feature type="domain" description="Chemokine interleukin-8-like" evidence="4">
    <location>
        <begin position="30"/>
        <end position="88"/>
    </location>
</feature>
<dbReference type="InParanoid" id="A0A6P5LZQ4"/>
<dbReference type="CDD" id="cd00272">
    <property type="entry name" value="Chemokine_CC"/>
    <property type="match status" value="1"/>
</dbReference>
<dbReference type="GO" id="GO:0070098">
    <property type="term" value="P:chemokine-mediated signaling pathway"/>
    <property type="evidence" value="ECO:0007669"/>
    <property type="project" value="TreeGrafter"/>
</dbReference>
<evidence type="ECO:0000256" key="1">
    <source>
        <dbReference type="ARBA" id="ARBA00010868"/>
    </source>
</evidence>
<dbReference type="Pfam" id="PF00048">
    <property type="entry name" value="IL8"/>
    <property type="match status" value="1"/>
</dbReference>
<dbReference type="GO" id="GO:0061844">
    <property type="term" value="P:antimicrobial humoral immune response mediated by antimicrobial peptide"/>
    <property type="evidence" value="ECO:0007669"/>
    <property type="project" value="TreeGrafter"/>
</dbReference>
<dbReference type="InterPro" id="IPR039809">
    <property type="entry name" value="Chemokine_b/g/d"/>
</dbReference>
<dbReference type="InterPro" id="IPR036048">
    <property type="entry name" value="Interleukin_8-like_sf"/>
</dbReference>
<name>A0A6P5LZQ4_PHACI</name>
<dbReference type="SMART" id="SM00199">
    <property type="entry name" value="SCY"/>
    <property type="match status" value="1"/>
</dbReference>
<sequence>MRVSRIVLCVFLAGVLCSTVQTAIRGSNIARYCCERYSSRPIARKFVRTYELAKSSCSLSAVIFITIKGHKVCANPTAKWTQKYVASLKSQKVLI</sequence>
<dbReference type="GO" id="GO:0006954">
    <property type="term" value="P:inflammatory response"/>
    <property type="evidence" value="ECO:0007669"/>
    <property type="project" value="TreeGrafter"/>
</dbReference>
<dbReference type="AlphaFoldDB" id="A0A6P5LZQ4"/>
<feature type="chain" id="PRO_5027833073" evidence="3">
    <location>
        <begin position="18"/>
        <end position="95"/>
    </location>
</feature>
<protein>
    <submittedName>
        <fullName evidence="6">C-C motif chemokine 26</fullName>
    </submittedName>
</protein>
<dbReference type="GO" id="GO:0008009">
    <property type="term" value="F:chemokine activity"/>
    <property type="evidence" value="ECO:0007669"/>
    <property type="project" value="InterPro"/>
</dbReference>
<dbReference type="SUPFAM" id="SSF54117">
    <property type="entry name" value="Interleukin 8-like chemokines"/>
    <property type="match status" value="1"/>
</dbReference>
<dbReference type="PANTHER" id="PTHR12015">
    <property type="entry name" value="SMALL INDUCIBLE CYTOKINE A"/>
    <property type="match status" value="1"/>
</dbReference>
<dbReference type="Proteomes" id="UP000515140">
    <property type="component" value="Unplaced"/>
</dbReference>
<dbReference type="GO" id="GO:0048020">
    <property type="term" value="F:CCR chemokine receptor binding"/>
    <property type="evidence" value="ECO:0007669"/>
    <property type="project" value="TreeGrafter"/>
</dbReference>
<reference evidence="6" key="1">
    <citation type="submission" date="2025-08" db="UniProtKB">
        <authorList>
            <consortium name="RefSeq"/>
        </authorList>
    </citation>
    <scope>IDENTIFICATION</scope>
    <source>
        <tissue evidence="6">Spleen</tissue>
    </source>
</reference>
<dbReference type="GO" id="GO:0048245">
    <property type="term" value="P:eosinophil chemotaxis"/>
    <property type="evidence" value="ECO:0007669"/>
    <property type="project" value="TreeGrafter"/>
</dbReference>
<gene>
    <name evidence="6" type="primary">CCL26</name>
</gene>
<keyword evidence="5" id="KW-1185">Reference proteome</keyword>
<dbReference type="RefSeq" id="XP_020861486.1">
    <property type="nucleotide sequence ID" value="XM_021005827.1"/>
</dbReference>
<evidence type="ECO:0000313" key="6">
    <source>
        <dbReference type="RefSeq" id="XP_020861486.1"/>
    </source>
</evidence>
<dbReference type="FunCoup" id="A0A6P5LZQ4">
    <property type="interactions" value="590"/>
</dbReference>
<evidence type="ECO:0000259" key="4">
    <source>
        <dbReference type="SMART" id="SM00199"/>
    </source>
</evidence>
<dbReference type="PANTHER" id="PTHR12015:SF73">
    <property type="entry name" value="C-C MOTIF CHEMOKINE 26"/>
    <property type="match status" value="1"/>
</dbReference>
<dbReference type="GO" id="GO:0005615">
    <property type="term" value="C:extracellular space"/>
    <property type="evidence" value="ECO:0007669"/>
    <property type="project" value="UniProtKB-KW"/>
</dbReference>
<organism evidence="5 6">
    <name type="scientific">Phascolarctos cinereus</name>
    <name type="common">Koala</name>
    <dbReference type="NCBI Taxonomy" id="38626"/>
    <lineage>
        <taxon>Eukaryota</taxon>
        <taxon>Metazoa</taxon>
        <taxon>Chordata</taxon>
        <taxon>Craniata</taxon>
        <taxon>Vertebrata</taxon>
        <taxon>Euteleostomi</taxon>
        <taxon>Mammalia</taxon>
        <taxon>Metatheria</taxon>
        <taxon>Diprotodontia</taxon>
        <taxon>Phascolarctidae</taxon>
        <taxon>Phascolarctos</taxon>
    </lineage>
</organism>
<dbReference type="FunFam" id="2.40.50.40:FF:000002">
    <property type="entry name" value="C-C motif chemokine"/>
    <property type="match status" value="1"/>
</dbReference>
<dbReference type="GeneID" id="110221316"/>